<feature type="transmembrane region" description="Helical" evidence="7">
    <location>
        <begin position="225"/>
        <end position="246"/>
    </location>
</feature>
<dbReference type="InterPro" id="IPR010290">
    <property type="entry name" value="TM_effector"/>
</dbReference>
<evidence type="ECO:0000256" key="1">
    <source>
        <dbReference type="ARBA" id="ARBA00004651"/>
    </source>
</evidence>
<protein>
    <submittedName>
        <fullName evidence="8">MFS transporter</fullName>
    </submittedName>
</protein>
<dbReference type="Proteomes" id="UP000466586">
    <property type="component" value="Unassembled WGS sequence"/>
</dbReference>
<keyword evidence="9" id="KW-1185">Reference proteome</keyword>
<comment type="subcellular location">
    <subcellularLocation>
        <location evidence="1">Cell membrane</location>
        <topology evidence="1">Multi-pass membrane protein</topology>
    </subcellularLocation>
</comment>
<dbReference type="EMBL" id="WVHT01000007">
    <property type="protein sequence ID" value="MXV52380.1"/>
    <property type="molecule type" value="Genomic_DNA"/>
</dbReference>
<evidence type="ECO:0000256" key="5">
    <source>
        <dbReference type="ARBA" id="ARBA00022989"/>
    </source>
</evidence>
<dbReference type="PANTHER" id="PTHR23513">
    <property type="entry name" value="INTEGRAL MEMBRANE EFFLUX PROTEIN-RELATED"/>
    <property type="match status" value="1"/>
</dbReference>
<keyword evidence="5 7" id="KW-1133">Transmembrane helix</keyword>
<feature type="transmembrane region" description="Helical" evidence="7">
    <location>
        <begin position="78"/>
        <end position="98"/>
    </location>
</feature>
<organism evidence="8 9">
    <name type="scientific">Hufsiella arboris</name>
    <dbReference type="NCBI Taxonomy" id="2695275"/>
    <lineage>
        <taxon>Bacteria</taxon>
        <taxon>Pseudomonadati</taxon>
        <taxon>Bacteroidota</taxon>
        <taxon>Sphingobacteriia</taxon>
        <taxon>Sphingobacteriales</taxon>
        <taxon>Sphingobacteriaceae</taxon>
        <taxon>Hufsiella</taxon>
    </lineage>
</organism>
<dbReference type="Gene3D" id="1.20.1250.20">
    <property type="entry name" value="MFS general substrate transporter like domains"/>
    <property type="match status" value="1"/>
</dbReference>
<feature type="transmembrane region" description="Helical" evidence="7">
    <location>
        <begin position="104"/>
        <end position="122"/>
    </location>
</feature>
<evidence type="ECO:0000256" key="4">
    <source>
        <dbReference type="ARBA" id="ARBA00022692"/>
    </source>
</evidence>
<keyword evidence="3" id="KW-1003">Cell membrane</keyword>
<feature type="transmembrane region" description="Helical" evidence="7">
    <location>
        <begin position="346"/>
        <end position="365"/>
    </location>
</feature>
<evidence type="ECO:0000313" key="8">
    <source>
        <dbReference type="EMBL" id="MXV52380.1"/>
    </source>
</evidence>
<feature type="transmembrane region" description="Helical" evidence="7">
    <location>
        <begin position="284"/>
        <end position="305"/>
    </location>
</feature>
<dbReference type="Pfam" id="PF05977">
    <property type="entry name" value="MFS_3"/>
    <property type="match status" value="1"/>
</dbReference>
<keyword evidence="2" id="KW-0813">Transport</keyword>
<gene>
    <name evidence="8" type="ORF">GS399_15505</name>
</gene>
<dbReference type="GO" id="GO:0005886">
    <property type="term" value="C:plasma membrane"/>
    <property type="evidence" value="ECO:0007669"/>
    <property type="project" value="UniProtKB-SubCell"/>
</dbReference>
<dbReference type="AlphaFoldDB" id="A0A7K1YD88"/>
<feature type="transmembrane region" description="Helical" evidence="7">
    <location>
        <begin position="174"/>
        <end position="191"/>
    </location>
</feature>
<feature type="transmembrane region" description="Helical" evidence="7">
    <location>
        <begin position="377"/>
        <end position="395"/>
    </location>
</feature>
<reference evidence="8 9" key="1">
    <citation type="submission" date="2019-11" db="EMBL/GenBank/DDBJ databases">
        <title>Pedobacter sp. HMF7647 Genome sequencing and assembly.</title>
        <authorList>
            <person name="Kang H."/>
            <person name="Kim H."/>
            <person name="Joh K."/>
        </authorList>
    </citation>
    <scope>NUCLEOTIDE SEQUENCE [LARGE SCALE GENOMIC DNA]</scope>
    <source>
        <strain evidence="8 9">HMF7647</strain>
    </source>
</reference>
<dbReference type="PANTHER" id="PTHR23513:SF11">
    <property type="entry name" value="STAPHYLOFERRIN A TRANSPORTER"/>
    <property type="match status" value="1"/>
</dbReference>
<evidence type="ECO:0000256" key="7">
    <source>
        <dbReference type="SAM" id="Phobius"/>
    </source>
</evidence>
<comment type="caution">
    <text evidence="8">The sequence shown here is derived from an EMBL/GenBank/DDBJ whole genome shotgun (WGS) entry which is preliminary data.</text>
</comment>
<dbReference type="SUPFAM" id="SSF103473">
    <property type="entry name" value="MFS general substrate transporter"/>
    <property type="match status" value="1"/>
</dbReference>
<evidence type="ECO:0000256" key="6">
    <source>
        <dbReference type="ARBA" id="ARBA00023136"/>
    </source>
</evidence>
<dbReference type="InterPro" id="IPR036259">
    <property type="entry name" value="MFS_trans_sf"/>
</dbReference>
<evidence type="ECO:0000256" key="2">
    <source>
        <dbReference type="ARBA" id="ARBA00022448"/>
    </source>
</evidence>
<dbReference type="CDD" id="cd06173">
    <property type="entry name" value="MFS_MefA_like"/>
    <property type="match status" value="1"/>
</dbReference>
<feature type="transmembrane region" description="Helical" evidence="7">
    <location>
        <begin position="45"/>
        <end position="66"/>
    </location>
</feature>
<feature type="transmembrane region" description="Helical" evidence="7">
    <location>
        <begin position="258"/>
        <end position="277"/>
    </location>
</feature>
<accession>A0A7K1YD88</accession>
<sequence>MSSIFRALNSRNYRLHFTGQSISLIGTWMQRVAVSWLVYRLTNSAYLLGLVTFLGLIPSLVLAPYIGSFVDRNNRYKIVLFMQIGMMIQAGFMALLVWFQWYNIFWIGFLSMTQGVLAAFETNARQSMMVDLVEKKEDLSNALALNSSAFNAARLIGPALAGIVLSTIGEDACFIINFLSFVAVIFCLVTMKINTTPLTKSTENIWVELKNGYSYLRSAPDLSSLILTLAISSLLVIPFTTLLPVLAKDIFHGNAVTFSWFESAGGLGAMIGAIYMASLKDHKYLTKITVAASSLLGLGLIFLAYSPALVFSLICVTLATMGMMMQTASINTYIQTHTLPNMRGRAISYYLMAYQGILPIGSLLTGIMAEKLGTRDVILMEGIAGILLISCFALYKNYYHWKRLFIVRIYRHN</sequence>
<evidence type="ECO:0000313" key="9">
    <source>
        <dbReference type="Proteomes" id="UP000466586"/>
    </source>
</evidence>
<name>A0A7K1YD88_9SPHI</name>
<keyword evidence="6 7" id="KW-0472">Membrane</keyword>
<keyword evidence="4 7" id="KW-0812">Transmembrane</keyword>
<proteinExistence type="predicted"/>
<evidence type="ECO:0000256" key="3">
    <source>
        <dbReference type="ARBA" id="ARBA00022475"/>
    </source>
</evidence>
<dbReference type="RefSeq" id="WP_160845552.1">
    <property type="nucleotide sequence ID" value="NZ_WVHT01000007.1"/>
</dbReference>
<feature type="transmembrane region" description="Helical" evidence="7">
    <location>
        <begin position="21"/>
        <end position="39"/>
    </location>
</feature>